<protein>
    <recommendedName>
        <fullName evidence="1">Reverse transcriptase domain-containing protein</fullName>
    </recommendedName>
</protein>
<dbReference type="PANTHER" id="PTHR24559:SF444">
    <property type="entry name" value="REVERSE TRANSCRIPTASE DOMAIN-CONTAINING PROTEIN"/>
    <property type="match status" value="1"/>
</dbReference>
<evidence type="ECO:0000313" key="2">
    <source>
        <dbReference type="EMBL" id="MBW0480290.1"/>
    </source>
</evidence>
<name>A0A9Q3CBT2_9BASI</name>
<dbReference type="PANTHER" id="PTHR24559">
    <property type="entry name" value="TRANSPOSON TY3-I GAG-POL POLYPROTEIN"/>
    <property type="match status" value="1"/>
</dbReference>
<dbReference type="InterPro" id="IPR043502">
    <property type="entry name" value="DNA/RNA_pol_sf"/>
</dbReference>
<evidence type="ECO:0000313" key="3">
    <source>
        <dbReference type="Proteomes" id="UP000765509"/>
    </source>
</evidence>
<dbReference type="Pfam" id="PF00078">
    <property type="entry name" value="RVT_1"/>
    <property type="match status" value="1"/>
</dbReference>
<reference evidence="2" key="1">
    <citation type="submission" date="2021-03" db="EMBL/GenBank/DDBJ databases">
        <title>Draft genome sequence of rust myrtle Austropuccinia psidii MF-1, a brazilian biotype.</title>
        <authorList>
            <person name="Quecine M.C."/>
            <person name="Pachon D.M.R."/>
            <person name="Bonatelli M.L."/>
            <person name="Correr F.H."/>
            <person name="Franceschini L.M."/>
            <person name="Leite T.F."/>
            <person name="Margarido G.R.A."/>
            <person name="Almeida C.A."/>
            <person name="Ferrarezi J.A."/>
            <person name="Labate C.A."/>
        </authorList>
    </citation>
    <scope>NUCLEOTIDE SEQUENCE</scope>
    <source>
        <strain evidence="2">MF-1</strain>
    </source>
</reference>
<comment type="caution">
    <text evidence="2">The sequence shown here is derived from an EMBL/GenBank/DDBJ whole genome shotgun (WGS) entry which is preliminary data.</text>
</comment>
<dbReference type="AlphaFoldDB" id="A0A9Q3CBT2"/>
<feature type="domain" description="Reverse transcriptase" evidence="1">
    <location>
        <begin position="212"/>
        <end position="297"/>
    </location>
</feature>
<dbReference type="InterPro" id="IPR053134">
    <property type="entry name" value="RNA-dir_DNA_polymerase"/>
</dbReference>
<dbReference type="EMBL" id="AVOT02005908">
    <property type="protein sequence ID" value="MBW0480290.1"/>
    <property type="molecule type" value="Genomic_DNA"/>
</dbReference>
<dbReference type="Gene3D" id="3.30.70.270">
    <property type="match status" value="1"/>
</dbReference>
<proteinExistence type="predicted"/>
<gene>
    <name evidence="2" type="ORF">O181_020005</name>
</gene>
<dbReference type="Proteomes" id="UP000765509">
    <property type="component" value="Unassembled WGS sequence"/>
</dbReference>
<evidence type="ECO:0000259" key="1">
    <source>
        <dbReference type="Pfam" id="PF00078"/>
    </source>
</evidence>
<dbReference type="Gene3D" id="3.10.10.10">
    <property type="entry name" value="HIV Type 1 Reverse Transcriptase, subunit A, domain 1"/>
    <property type="match status" value="1"/>
</dbReference>
<organism evidence="2 3">
    <name type="scientific">Austropuccinia psidii MF-1</name>
    <dbReference type="NCBI Taxonomy" id="1389203"/>
    <lineage>
        <taxon>Eukaryota</taxon>
        <taxon>Fungi</taxon>
        <taxon>Dikarya</taxon>
        <taxon>Basidiomycota</taxon>
        <taxon>Pucciniomycotina</taxon>
        <taxon>Pucciniomycetes</taxon>
        <taxon>Pucciniales</taxon>
        <taxon>Sphaerophragmiaceae</taxon>
        <taxon>Austropuccinia</taxon>
    </lineage>
</organism>
<dbReference type="InterPro" id="IPR000477">
    <property type="entry name" value="RT_dom"/>
</dbReference>
<dbReference type="InterPro" id="IPR043128">
    <property type="entry name" value="Rev_trsase/Diguanyl_cyclase"/>
</dbReference>
<accession>A0A9Q3CBT2</accession>
<sequence length="300" mass="34985">MSFENGKYSVDKESSEWCLRQSKRLKAIDPQMKIQMRNHKHLKKIPGELDNAIKCRCNQSCTLDDIANALQDVKKRRNIGKYSPYKSSSFKEKQPFRVEIKDKPKERKAKVTKKKNSCHNCGLLKILRKNGPAFSIGEEPLGKIRGYDTELYLNVERPYPPILRRPPYPESLETTKEIEKQINEPLDMDVIRKVGHNEMVEIVTPVLITWNDGKYRLFGDFRALNNYTKYNRYPIQSIPHALDQLEKAKHITKMDCMKDFHQNGVKPNSMKLLRIICHMGIYEYTRVPFGIKNSQLISKG</sequence>
<dbReference type="SUPFAM" id="SSF56672">
    <property type="entry name" value="DNA/RNA polymerases"/>
    <property type="match status" value="1"/>
</dbReference>
<keyword evidence="3" id="KW-1185">Reference proteome</keyword>